<organism evidence="1">
    <name type="scientific">Anaerococcus vaginalis</name>
    <dbReference type="NCBI Taxonomy" id="33037"/>
    <lineage>
        <taxon>Bacteria</taxon>
        <taxon>Bacillati</taxon>
        <taxon>Bacillota</taxon>
        <taxon>Tissierellia</taxon>
        <taxon>Tissierellales</taxon>
        <taxon>Peptoniphilaceae</taxon>
        <taxon>Anaerococcus</taxon>
    </lineage>
</organism>
<sequence length="48" mass="5983">MKYKIKAHLDFTEDVLELDDDLTEEEVEKELYEYVSNFFDWDYKKVEE</sequence>
<gene>
    <name evidence="1" type="ORF">AVLFYP127_00432</name>
</gene>
<proteinExistence type="predicted"/>
<accession>A0A6N2T1K1</accession>
<reference evidence="1" key="1">
    <citation type="submission" date="2019-11" db="EMBL/GenBank/DDBJ databases">
        <authorList>
            <person name="Feng L."/>
        </authorList>
    </citation>
    <scope>NUCLEOTIDE SEQUENCE</scope>
    <source>
        <strain evidence="1">AvaginalisLFYP127</strain>
    </source>
</reference>
<dbReference type="EMBL" id="CACRSW010000023">
    <property type="protein sequence ID" value="VYS99249.1"/>
    <property type="molecule type" value="Genomic_DNA"/>
</dbReference>
<dbReference type="AlphaFoldDB" id="A0A6N2T1K1"/>
<dbReference type="RefSeq" id="WP_156329013.1">
    <property type="nucleotide sequence ID" value="NZ_CACRSW010000023.1"/>
</dbReference>
<name>A0A6N2T1K1_9FIRM</name>
<evidence type="ECO:0000313" key="1">
    <source>
        <dbReference type="EMBL" id="VYS99249.1"/>
    </source>
</evidence>
<protein>
    <submittedName>
        <fullName evidence="1">Uncharacterized protein</fullName>
    </submittedName>
</protein>